<dbReference type="EMBL" id="CP044548">
    <property type="protein sequence ID" value="QFQ30175.2"/>
    <property type="molecule type" value="Genomic_DNA"/>
</dbReference>
<dbReference type="SUPFAM" id="SSF52540">
    <property type="entry name" value="P-loop containing nucleoside triphosphate hydrolases"/>
    <property type="match status" value="1"/>
</dbReference>
<dbReference type="HAMAP" id="MF_02112">
    <property type="entry name" value="ARC_ATPase"/>
    <property type="match status" value="1"/>
</dbReference>
<name>A0A5P8FKS0_9MICO</name>
<dbReference type="InterPro" id="IPR027417">
    <property type="entry name" value="P-loop_NTPase"/>
</dbReference>
<reference evidence="8 9" key="1">
    <citation type="submission" date="2019-09" db="EMBL/GenBank/DDBJ databases">
        <title>Complete Genome Sequence of Janibacter melonis M714 with both human health impact and industrial applications.</title>
        <authorList>
            <person name="Jin M."/>
            <person name="Zhao Q.R."/>
        </authorList>
    </citation>
    <scope>NUCLEOTIDE SEQUENCE [LARGE SCALE GENOMIC DNA]</scope>
    <source>
        <strain evidence="8 9">M714</strain>
    </source>
</reference>
<feature type="domain" description="AAA+ ATPase" evidence="7">
    <location>
        <begin position="237"/>
        <end position="394"/>
    </location>
</feature>
<dbReference type="Pfam" id="PF16450">
    <property type="entry name" value="Prot_ATP_ID_OB_C"/>
    <property type="match status" value="1"/>
</dbReference>
<proteinExistence type="inferred from homology"/>
<evidence type="ECO:0000256" key="3">
    <source>
        <dbReference type="ARBA" id="ARBA00023054"/>
    </source>
</evidence>
<keyword evidence="3" id="KW-0175">Coiled coil</keyword>
<protein>
    <recommendedName>
        <fullName evidence="4">AAA ATPase forming ring-shaped complexes</fullName>
        <shortName evidence="4">ARC</shortName>
    </recommendedName>
</protein>
<comment type="similarity">
    <text evidence="4 5">Belongs to the AAA ATPase family.</text>
</comment>
<dbReference type="InterPro" id="IPR032501">
    <property type="entry name" value="Prot_ATP_ID_OB_2nd"/>
</dbReference>
<dbReference type="FunFam" id="3.40.50.300:FF:001025">
    <property type="entry name" value="ATPase family, AAA domain-containing 2B"/>
    <property type="match status" value="1"/>
</dbReference>
<dbReference type="PANTHER" id="PTHR23077:SF144">
    <property type="entry name" value="PROTEASOME-ASSOCIATED ATPASE"/>
    <property type="match status" value="1"/>
</dbReference>
<keyword evidence="2 4" id="KW-0067">ATP-binding</keyword>
<feature type="region of interest" description="Disordered" evidence="6">
    <location>
        <begin position="1"/>
        <end position="37"/>
    </location>
</feature>
<dbReference type="GO" id="GO:0019941">
    <property type="term" value="P:modification-dependent protein catabolic process"/>
    <property type="evidence" value="ECO:0007669"/>
    <property type="project" value="InterPro"/>
</dbReference>
<dbReference type="InterPro" id="IPR003593">
    <property type="entry name" value="AAA+_ATPase"/>
</dbReference>
<dbReference type="GO" id="GO:0005524">
    <property type="term" value="F:ATP binding"/>
    <property type="evidence" value="ECO:0007669"/>
    <property type="project" value="UniProtKB-UniRule"/>
</dbReference>
<dbReference type="GO" id="GO:0010498">
    <property type="term" value="P:proteasomal protein catabolic process"/>
    <property type="evidence" value="ECO:0007669"/>
    <property type="project" value="InterPro"/>
</dbReference>
<dbReference type="Pfam" id="PF00004">
    <property type="entry name" value="AAA"/>
    <property type="match status" value="1"/>
</dbReference>
<accession>A0A5P8FKS0</accession>
<dbReference type="Gene3D" id="3.40.50.300">
    <property type="entry name" value="P-loop containing nucleotide triphosphate hydrolases"/>
    <property type="match status" value="1"/>
</dbReference>
<dbReference type="SMART" id="SM00382">
    <property type="entry name" value="AAA"/>
    <property type="match status" value="1"/>
</dbReference>
<feature type="compositionally biased region" description="Low complexity" evidence="6">
    <location>
        <begin position="28"/>
        <end position="37"/>
    </location>
</feature>
<keyword evidence="1 4" id="KW-0547">Nucleotide-binding</keyword>
<dbReference type="KEGG" id="jme:EEW87_007360"/>
<dbReference type="Gene3D" id="2.40.50.140">
    <property type="entry name" value="Nucleic acid-binding proteins"/>
    <property type="match status" value="2"/>
</dbReference>
<dbReference type="GeneID" id="59160974"/>
<comment type="subunit">
    <text evidence="4">Homohexamer. Assembles into a hexameric ring structure.</text>
</comment>
<dbReference type="InterPro" id="IPR022482">
    <property type="entry name" value="Proteasome_ATPase"/>
</dbReference>
<dbReference type="GO" id="GO:0016887">
    <property type="term" value="F:ATP hydrolysis activity"/>
    <property type="evidence" value="ECO:0007669"/>
    <property type="project" value="UniProtKB-UniRule"/>
</dbReference>
<dbReference type="AlphaFoldDB" id="A0A5P8FKS0"/>
<dbReference type="InterPro" id="IPR012340">
    <property type="entry name" value="NA-bd_OB-fold"/>
</dbReference>
<evidence type="ECO:0000259" key="7">
    <source>
        <dbReference type="SMART" id="SM00382"/>
    </source>
</evidence>
<evidence type="ECO:0000256" key="1">
    <source>
        <dbReference type="ARBA" id="ARBA00022741"/>
    </source>
</evidence>
<evidence type="ECO:0000313" key="8">
    <source>
        <dbReference type="EMBL" id="QFQ30175.2"/>
    </source>
</evidence>
<feature type="binding site" evidence="4">
    <location>
        <begin position="248"/>
        <end position="253"/>
    </location>
    <ligand>
        <name>ATP</name>
        <dbReference type="ChEBI" id="CHEBI:30616"/>
    </ligand>
</feature>
<dbReference type="InterPro" id="IPR003959">
    <property type="entry name" value="ATPase_AAA_core"/>
</dbReference>
<dbReference type="PANTHER" id="PTHR23077">
    <property type="entry name" value="AAA-FAMILY ATPASE"/>
    <property type="match status" value="1"/>
</dbReference>
<evidence type="ECO:0000256" key="4">
    <source>
        <dbReference type="HAMAP-Rule" id="MF_02112"/>
    </source>
</evidence>
<evidence type="ECO:0000313" key="9">
    <source>
        <dbReference type="Proteomes" id="UP000271708"/>
    </source>
</evidence>
<organism evidence="8 9">
    <name type="scientific">Janibacter melonis</name>
    <dbReference type="NCBI Taxonomy" id="262209"/>
    <lineage>
        <taxon>Bacteria</taxon>
        <taxon>Bacillati</taxon>
        <taxon>Actinomycetota</taxon>
        <taxon>Actinomycetes</taxon>
        <taxon>Micrococcales</taxon>
        <taxon>Intrasporangiaceae</taxon>
        <taxon>Janibacter</taxon>
    </lineage>
</organism>
<keyword evidence="8" id="KW-0647">Proteasome</keyword>
<evidence type="ECO:0000256" key="6">
    <source>
        <dbReference type="SAM" id="MobiDB-lite"/>
    </source>
</evidence>
<gene>
    <name evidence="4 8" type="primary">arc</name>
    <name evidence="8" type="ORF">EEW87_007360</name>
</gene>
<dbReference type="Gene3D" id="1.10.8.60">
    <property type="match status" value="1"/>
</dbReference>
<dbReference type="InterPro" id="IPR041626">
    <property type="entry name" value="Prot_ATP_ID_OB_N"/>
</dbReference>
<dbReference type="GO" id="GO:0000502">
    <property type="term" value="C:proteasome complex"/>
    <property type="evidence" value="ECO:0007669"/>
    <property type="project" value="UniProtKB-KW"/>
</dbReference>
<dbReference type="PROSITE" id="PS00674">
    <property type="entry name" value="AAA"/>
    <property type="match status" value="1"/>
</dbReference>
<dbReference type="InterPro" id="IPR003960">
    <property type="entry name" value="ATPase_AAA_CS"/>
</dbReference>
<dbReference type="RefSeq" id="WP_123091760.1">
    <property type="nucleotide sequence ID" value="NZ_CAJFZZ010000100.1"/>
</dbReference>
<sequence>MSTGATGAVPQGPSPAEQLRTTQRELSTKTSQLSTLSSQNERLVRTLKDAREQIVTLRAEIDRLAQPPSAYAQLVGVHDDGTVDVLSNGRKMHVAVSPTIEADALEVGREVLLNEAMNVVSVHDPDVAGDVVLVKELLDDGRLLVLARQDEERVVRQGAALRRERVRVGDAVLLEARSNIALELIPKAEVADLVLEEVPDLSYEDIGGLSGQIETIRDSVELPYLHAELYERHQLKPPKGVLLYGPPGCGKTMIAKAVASSLARKVAERDGRDAATATNAYFLNIKGPELLNKYVGETERHIRLIFHRAREKSSDGTPVVVFFDEMDSLFRTRGSGVSSDVETTIVPQLLAEIDGVEGLENVIVIGATNREDMIDPAILRPGRLDVKIKIERPDAQAAREIFAKYLTADLPLHPHDLGDHDGSHERTVVAMIDAVVERMYAQIPENQFLEVTYAGGDKEVLYFKDFSSGAMIQNVVDRAKKLAIKEFLTSGVEGLREEHLLASCLAELRENEDLPNTTNPDDWARVSGKKGERIVYIRTLVGTASGTSAGKSIDLG</sequence>
<dbReference type="Gene3D" id="1.20.5.170">
    <property type="match status" value="1"/>
</dbReference>
<dbReference type="Proteomes" id="UP000271708">
    <property type="component" value="Chromosome"/>
</dbReference>
<evidence type="ECO:0000256" key="5">
    <source>
        <dbReference type="RuleBase" id="RU003651"/>
    </source>
</evidence>
<dbReference type="Pfam" id="PF17758">
    <property type="entry name" value="Prot_ATP_ID_OB_N"/>
    <property type="match status" value="1"/>
</dbReference>
<evidence type="ECO:0000256" key="2">
    <source>
        <dbReference type="ARBA" id="ARBA00022840"/>
    </source>
</evidence>
<dbReference type="InterPro" id="IPR050168">
    <property type="entry name" value="AAA_ATPase_domain"/>
</dbReference>
<dbReference type="NCBIfam" id="TIGR03689">
    <property type="entry name" value="pup_AAA"/>
    <property type="match status" value="1"/>
</dbReference>